<name>A0AA41WPG8_9GAMM</name>
<keyword evidence="1" id="KW-1133">Transmembrane helix</keyword>
<feature type="transmembrane region" description="Helical" evidence="1">
    <location>
        <begin position="130"/>
        <end position="152"/>
    </location>
</feature>
<feature type="transmembrane region" description="Helical" evidence="1">
    <location>
        <begin position="158"/>
        <end position="180"/>
    </location>
</feature>
<protein>
    <recommendedName>
        <fullName evidence="4">Intracellular septation protein A</fullName>
    </recommendedName>
</protein>
<dbReference type="Proteomes" id="UP001165292">
    <property type="component" value="Unassembled WGS sequence"/>
</dbReference>
<evidence type="ECO:0000256" key="1">
    <source>
        <dbReference type="SAM" id="Phobius"/>
    </source>
</evidence>
<organism evidence="2 3">
    <name type="scientific">Stutzerimonas nitrititolerans</name>
    <dbReference type="NCBI Taxonomy" id="2482751"/>
    <lineage>
        <taxon>Bacteria</taxon>
        <taxon>Pseudomonadati</taxon>
        <taxon>Pseudomonadota</taxon>
        <taxon>Gammaproteobacteria</taxon>
        <taxon>Pseudomonadales</taxon>
        <taxon>Pseudomonadaceae</taxon>
        <taxon>Stutzerimonas</taxon>
    </lineage>
</organism>
<accession>A0AA41WPG8</accession>
<proteinExistence type="predicted"/>
<feature type="transmembrane region" description="Helical" evidence="1">
    <location>
        <begin position="12"/>
        <end position="31"/>
    </location>
</feature>
<dbReference type="RefSeq" id="WP_058078815.1">
    <property type="nucleotide sequence ID" value="NZ_DALYQI010000009.1"/>
</dbReference>
<dbReference type="AlphaFoldDB" id="A0AA41WPG8"/>
<sequence>MQARKAGAARLIGLGLVVVGLLYPFAVYLGMGHLTPRMFAVLLGTLWLARLLGGRPSPLERTIGVFALAFCLLLGLADSGALLRWYPVLISLALLGLFGSSLLSGMPMVERLARLTEPELPPAAVRYTRQVTWLWVGFFIFNAAVAAALALWAPLAWWTLYTGLIAYLLMGLLFAGEWLVRQRIRSRT</sequence>
<reference evidence="2" key="1">
    <citation type="submission" date="2022-06" db="EMBL/GenBank/DDBJ databases">
        <title>Detection of beta-lactamases in bacteria of animal origin.</title>
        <authorList>
            <person name="Mlynarcik P."/>
            <person name="Zdarska V."/>
            <person name="Chudobova H."/>
            <person name="Prochazkova P."/>
            <person name="Hricova K."/>
            <person name="Mezerova K."/>
            <person name="Bardon J."/>
            <person name="Dolejska M."/>
            <person name="Sukkar I."/>
            <person name="Kolar M."/>
        </authorList>
    </citation>
    <scope>NUCLEOTIDE SEQUENCE</scope>
    <source>
        <strain evidence="2">S 300-3</strain>
    </source>
</reference>
<evidence type="ECO:0008006" key="4">
    <source>
        <dbReference type="Google" id="ProtNLM"/>
    </source>
</evidence>
<evidence type="ECO:0000313" key="3">
    <source>
        <dbReference type="Proteomes" id="UP001165292"/>
    </source>
</evidence>
<keyword evidence="1" id="KW-0472">Membrane</keyword>
<dbReference type="EMBL" id="JAMYBS010000023">
    <property type="protein sequence ID" value="MCO7546323.1"/>
    <property type="molecule type" value="Genomic_DNA"/>
</dbReference>
<feature type="transmembrane region" description="Helical" evidence="1">
    <location>
        <begin position="89"/>
        <end position="109"/>
    </location>
</feature>
<gene>
    <name evidence="2" type="ORF">NJF43_16310</name>
</gene>
<comment type="caution">
    <text evidence="2">The sequence shown here is derived from an EMBL/GenBank/DDBJ whole genome shotgun (WGS) entry which is preliminary data.</text>
</comment>
<evidence type="ECO:0000313" key="2">
    <source>
        <dbReference type="EMBL" id="MCO7546323.1"/>
    </source>
</evidence>
<keyword evidence="1" id="KW-0812">Transmembrane</keyword>